<dbReference type="PRINTS" id="PR00385">
    <property type="entry name" value="P450"/>
</dbReference>
<evidence type="ECO:0000256" key="8">
    <source>
        <dbReference type="RuleBase" id="RU000461"/>
    </source>
</evidence>
<dbReference type="Pfam" id="PF00067">
    <property type="entry name" value="p450"/>
    <property type="match status" value="1"/>
</dbReference>
<keyword evidence="2 8" id="KW-0349">Heme</keyword>
<dbReference type="InterPro" id="IPR001128">
    <property type="entry name" value="Cyt_P450"/>
</dbReference>
<dbReference type="GO" id="GO:0004497">
    <property type="term" value="F:monooxygenase activity"/>
    <property type="evidence" value="ECO:0007669"/>
    <property type="project" value="UniProtKB-KW"/>
</dbReference>
<dbReference type="OrthoDB" id="9801155at2"/>
<dbReference type="RefSeq" id="WP_110450704.1">
    <property type="nucleotide sequence ID" value="NZ_CP029479.1"/>
</dbReference>
<dbReference type="CDD" id="cd20625">
    <property type="entry name" value="CYP164-like"/>
    <property type="match status" value="1"/>
</dbReference>
<dbReference type="GO" id="GO:0020037">
    <property type="term" value="F:heme binding"/>
    <property type="evidence" value="ECO:0007669"/>
    <property type="project" value="InterPro"/>
</dbReference>
<reference evidence="11" key="1">
    <citation type="submission" date="2018-05" db="EMBL/GenBank/DDBJ databases">
        <title>Genome sequencing of Phenylobacterium sp. HYN0004.</title>
        <authorList>
            <person name="Yi H."/>
            <person name="Baek C."/>
        </authorList>
    </citation>
    <scope>NUCLEOTIDE SEQUENCE [LARGE SCALE GENOMIC DNA]</scope>
    <source>
        <strain evidence="11">HYN0004</strain>
    </source>
</reference>
<dbReference type="AlphaFoldDB" id="A0A2Z3I304"/>
<dbReference type="Proteomes" id="UP000247763">
    <property type="component" value="Chromosome"/>
</dbReference>
<dbReference type="PANTHER" id="PTHR46696">
    <property type="entry name" value="P450, PUTATIVE (EUROFUNG)-RELATED"/>
    <property type="match status" value="1"/>
</dbReference>
<evidence type="ECO:0000256" key="6">
    <source>
        <dbReference type="ARBA" id="ARBA00023033"/>
    </source>
</evidence>
<keyword evidence="3 8" id="KW-0479">Metal-binding</keyword>
<keyword evidence="11" id="KW-1185">Reference proteome</keyword>
<accession>A0A2Z3I304</accession>
<evidence type="ECO:0000256" key="1">
    <source>
        <dbReference type="ARBA" id="ARBA00010617"/>
    </source>
</evidence>
<comment type="function">
    <text evidence="7">Cytochromes P450 are a group of heme-thiolate monooxygenases. They oxidize a variety of structurally unrelated compounds, including steroids, fatty acids, and xenobiotics.</text>
</comment>
<evidence type="ECO:0000256" key="4">
    <source>
        <dbReference type="ARBA" id="ARBA00023002"/>
    </source>
</evidence>
<evidence type="ECO:0000313" key="11">
    <source>
        <dbReference type="Proteomes" id="UP000247763"/>
    </source>
</evidence>
<evidence type="ECO:0000256" key="9">
    <source>
        <dbReference type="SAM" id="MobiDB-lite"/>
    </source>
</evidence>
<dbReference type="PANTHER" id="PTHR46696:SF1">
    <property type="entry name" value="CYTOCHROME P450 YJIB-RELATED"/>
    <property type="match status" value="1"/>
</dbReference>
<evidence type="ECO:0000256" key="7">
    <source>
        <dbReference type="ARBA" id="ARBA00043906"/>
    </source>
</evidence>
<evidence type="ECO:0000313" key="10">
    <source>
        <dbReference type="EMBL" id="AWM78138.1"/>
    </source>
</evidence>
<evidence type="ECO:0000256" key="5">
    <source>
        <dbReference type="ARBA" id="ARBA00023004"/>
    </source>
</evidence>
<keyword evidence="6 8" id="KW-0503">Monooxygenase</keyword>
<dbReference type="PROSITE" id="PS00086">
    <property type="entry name" value="CYTOCHROME_P450"/>
    <property type="match status" value="1"/>
</dbReference>
<organism evidence="10 11">
    <name type="scientific">Phenylobacterium parvum</name>
    <dbReference type="NCBI Taxonomy" id="2201350"/>
    <lineage>
        <taxon>Bacteria</taxon>
        <taxon>Pseudomonadati</taxon>
        <taxon>Pseudomonadota</taxon>
        <taxon>Alphaproteobacteria</taxon>
        <taxon>Caulobacterales</taxon>
        <taxon>Caulobacteraceae</taxon>
        <taxon>Phenylobacterium</taxon>
    </lineage>
</organism>
<name>A0A2Z3I304_9CAUL</name>
<dbReference type="InterPro" id="IPR002397">
    <property type="entry name" value="Cyt_P450_B"/>
</dbReference>
<protein>
    <recommendedName>
        <fullName evidence="12">Cytochrome P450</fullName>
    </recommendedName>
</protein>
<feature type="region of interest" description="Disordered" evidence="9">
    <location>
        <begin position="73"/>
        <end position="93"/>
    </location>
</feature>
<keyword evidence="5 8" id="KW-0408">Iron</keyword>
<dbReference type="FunFam" id="1.10.630.10:FF:000018">
    <property type="entry name" value="Cytochrome P450 monooxygenase"/>
    <property type="match status" value="1"/>
</dbReference>
<evidence type="ECO:0008006" key="12">
    <source>
        <dbReference type="Google" id="ProtNLM"/>
    </source>
</evidence>
<dbReference type="GO" id="GO:0005506">
    <property type="term" value="F:iron ion binding"/>
    <property type="evidence" value="ECO:0007669"/>
    <property type="project" value="InterPro"/>
</dbReference>
<dbReference type="InterPro" id="IPR036396">
    <property type="entry name" value="Cyt_P450_sf"/>
</dbReference>
<evidence type="ECO:0000256" key="2">
    <source>
        <dbReference type="ARBA" id="ARBA00022617"/>
    </source>
</evidence>
<dbReference type="InterPro" id="IPR017972">
    <property type="entry name" value="Cyt_P450_CS"/>
</dbReference>
<gene>
    <name evidence="10" type="ORF">HYN04_10445</name>
</gene>
<sequence length="411" mass="45194">MADDALPTILQLTPLDEDYRRDPATVLAKLRSACPVHHDAFSGATFVSRYSDVRGVATDLTLWRDPLLADPESRRLQRFDPPDPSLPRSETSSILTLDDPDHARIRGPLSRALYARVARFRPEVERIVDEALDRIGTQAEVDLMDLFCVPIPIDVIASILGVPHDQLEAFRDWSEGLIQGLNPFRNAEQTAHMERSSLALTAYFTEALADRRAHPRDDLISDMVRLQGEGAPLSDTELRINLTALLVGGNLTTTDLIGNGARLLMLNPSEKAKLMADPGLASALVEEVLRFDPPVDATSRIASRDLEISGCPIAKTRSVNLLLRGANRDPEAFENPDVFDITRKKVPHMSFGGGAHICIGAPLARLEAQVALPRLFGRYPGLALADPEAEPAWRKLPFFRGLETLTVRTGA</sequence>
<keyword evidence="4 8" id="KW-0560">Oxidoreductase</keyword>
<dbReference type="KEGG" id="phb:HYN04_10445"/>
<comment type="similarity">
    <text evidence="1 8">Belongs to the cytochrome P450 family.</text>
</comment>
<dbReference type="Gene3D" id="1.10.630.10">
    <property type="entry name" value="Cytochrome P450"/>
    <property type="match status" value="1"/>
</dbReference>
<dbReference type="EMBL" id="CP029479">
    <property type="protein sequence ID" value="AWM78138.1"/>
    <property type="molecule type" value="Genomic_DNA"/>
</dbReference>
<evidence type="ECO:0000256" key="3">
    <source>
        <dbReference type="ARBA" id="ARBA00022723"/>
    </source>
</evidence>
<proteinExistence type="inferred from homology"/>
<dbReference type="PRINTS" id="PR00359">
    <property type="entry name" value="BP450"/>
</dbReference>
<dbReference type="GO" id="GO:0016705">
    <property type="term" value="F:oxidoreductase activity, acting on paired donors, with incorporation or reduction of molecular oxygen"/>
    <property type="evidence" value="ECO:0007669"/>
    <property type="project" value="InterPro"/>
</dbReference>
<dbReference type="SUPFAM" id="SSF48264">
    <property type="entry name" value="Cytochrome P450"/>
    <property type="match status" value="1"/>
</dbReference>